<dbReference type="InterPro" id="IPR001005">
    <property type="entry name" value="SANT/Myb"/>
</dbReference>
<feature type="domain" description="Myb-like" evidence="1">
    <location>
        <begin position="358"/>
        <end position="411"/>
    </location>
</feature>
<keyword evidence="3" id="KW-1185">Reference proteome</keyword>
<gene>
    <name evidence="2" type="ORF">ACHAXA_008073</name>
</gene>
<dbReference type="SMART" id="SM00717">
    <property type="entry name" value="SANT"/>
    <property type="match status" value="3"/>
</dbReference>
<organism evidence="2 3">
    <name type="scientific">Cyclostephanos tholiformis</name>
    <dbReference type="NCBI Taxonomy" id="382380"/>
    <lineage>
        <taxon>Eukaryota</taxon>
        <taxon>Sar</taxon>
        <taxon>Stramenopiles</taxon>
        <taxon>Ochrophyta</taxon>
        <taxon>Bacillariophyta</taxon>
        <taxon>Coscinodiscophyceae</taxon>
        <taxon>Thalassiosirophycidae</taxon>
        <taxon>Stephanodiscales</taxon>
        <taxon>Stephanodiscaceae</taxon>
        <taxon>Cyclostephanos</taxon>
    </lineage>
</organism>
<dbReference type="Proteomes" id="UP001530377">
    <property type="component" value="Unassembled WGS sequence"/>
</dbReference>
<feature type="domain" description="Myb-like" evidence="1">
    <location>
        <begin position="298"/>
        <end position="354"/>
    </location>
</feature>
<protein>
    <recommendedName>
        <fullName evidence="1">Myb-like domain-containing protein</fullName>
    </recommendedName>
</protein>
<evidence type="ECO:0000259" key="1">
    <source>
        <dbReference type="SMART" id="SM00717"/>
    </source>
</evidence>
<reference evidence="2 3" key="1">
    <citation type="submission" date="2024-10" db="EMBL/GenBank/DDBJ databases">
        <title>Updated reference genomes for cyclostephanoid diatoms.</title>
        <authorList>
            <person name="Roberts W.R."/>
            <person name="Alverson A.J."/>
        </authorList>
    </citation>
    <scope>NUCLEOTIDE SEQUENCE [LARGE SCALE GENOMIC DNA]</scope>
    <source>
        <strain evidence="2 3">AJA228-03</strain>
    </source>
</reference>
<evidence type="ECO:0000313" key="3">
    <source>
        <dbReference type="Proteomes" id="UP001530377"/>
    </source>
</evidence>
<evidence type="ECO:0000313" key="2">
    <source>
        <dbReference type="EMBL" id="KAL3816265.1"/>
    </source>
</evidence>
<dbReference type="AlphaFoldDB" id="A0ABD3RVN0"/>
<name>A0ABD3RVN0_9STRA</name>
<feature type="domain" description="Myb-like" evidence="1">
    <location>
        <begin position="235"/>
        <end position="293"/>
    </location>
</feature>
<comment type="caution">
    <text evidence="2">The sequence shown here is derived from an EMBL/GenBank/DDBJ whole genome shotgun (WGS) entry which is preliminary data.</text>
</comment>
<sequence>MISLTKGEQSVHGPIPSAISAAIESNVALQVELQRRLVQIKRKKVQNRRQASMVIASLSQELAEDDHPLEQHPSFTTAEPVPKKFKKGRTSIVQNQCASGDAGFQTAASDIHETDASNIFPKTTASSKPNCHYNPTRKWMRRFFVDKDGSIPTAIWRSTLGEYEKDLSQSSVVVLERNVESQFTSDEVQEAWKKVRRNSWKHNSLEEVAIKIYKSMPTSAECLIPCFTFADSKIAKAKFTKHECLSIMSMVGALGGNKKQSIDWYEVAIKHYAKFDRQTPWRCFSYFRSFLQNPATTRCPPWSPDDDELLLKYLAANGPQYLLQGDSAVQICRCLFPHRSTAQLILRAQSTLVNPNFVHDAWDVDEKRKLALLMRAYSDEPNPVNFASRTVHFPSRAPKSVAEKWIKTLDPKSPEHRNDVS</sequence>
<proteinExistence type="predicted"/>
<accession>A0ABD3RVN0</accession>
<dbReference type="EMBL" id="JALLPB020000156">
    <property type="protein sequence ID" value="KAL3816265.1"/>
    <property type="molecule type" value="Genomic_DNA"/>
</dbReference>